<reference evidence="2" key="1">
    <citation type="submission" date="2017-03" db="EMBL/GenBank/DDBJ databases">
        <title>Phytopthora megakarya and P. palmivora, two closely related causual agents of cacao black pod achieved similar genome size and gene model numbers by different mechanisms.</title>
        <authorList>
            <person name="Ali S."/>
            <person name="Shao J."/>
            <person name="Larry D.J."/>
            <person name="Kronmiller B."/>
            <person name="Shen D."/>
            <person name="Strem M.D."/>
            <person name="Melnick R.L."/>
            <person name="Guiltinan M.J."/>
            <person name="Tyler B.M."/>
            <person name="Meinhardt L.W."/>
            <person name="Bailey B.A."/>
        </authorList>
    </citation>
    <scope>NUCLEOTIDE SEQUENCE [LARGE SCALE GENOMIC DNA]</scope>
    <source>
        <strain evidence="2">zdho120</strain>
    </source>
</reference>
<organism evidence="1 2">
    <name type="scientific">Phytophthora megakarya</name>
    <dbReference type="NCBI Taxonomy" id="4795"/>
    <lineage>
        <taxon>Eukaryota</taxon>
        <taxon>Sar</taxon>
        <taxon>Stramenopiles</taxon>
        <taxon>Oomycota</taxon>
        <taxon>Peronosporomycetes</taxon>
        <taxon>Peronosporales</taxon>
        <taxon>Peronosporaceae</taxon>
        <taxon>Phytophthora</taxon>
    </lineage>
</organism>
<comment type="caution">
    <text evidence="1">The sequence shown here is derived from an EMBL/GenBank/DDBJ whole genome shotgun (WGS) entry which is preliminary data.</text>
</comment>
<evidence type="ECO:0000313" key="1">
    <source>
        <dbReference type="EMBL" id="OWY93419.1"/>
    </source>
</evidence>
<gene>
    <name evidence="1" type="ORF">PHMEG_00037197</name>
</gene>
<dbReference type="Proteomes" id="UP000198211">
    <property type="component" value="Unassembled WGS sequence"/>
</dbReference>
<evidence type="ECO:0000313" key="2">
    <source>
        <dbReference type="Proteomes" id="UP000198211"/>
    </source>
</evidence>
<accession>A0A225UMQ2</accession>
<proteinExistence type="predicted"/>
<name>A0A225UMQ2_9STRA</name>
<protein>
    <submittedName>
        <fullName evidence="1">Uncharacterized protein</fullName>
    </submittedName>
</protein>
<sequence length="66" mass="7592">MIEKIRPFSKYARVAGAVDGMIINRSQRPTFGYASSRGQQRTFHGVFGKTRQLKRQHAVVGKLDWR</sequence>
<keyword evidence="2" id="KW-1185">Reference proteome</keyword>
<dbReference type="AlphaFoldDB" id="A0A225UMQ2"/>
<dbReference type="EMBL" id="NBNE01016124">
    <property type="protein sequence ID" value="OWY93419.1"/>
    <property type="molecule type" value="Genomic_DNA"/>
</dbReference>